<evidence type="ECO:0008006" key="3">
    <source>
        <dbReference type="Google" id="ProtNLM"/>
    </source>
</evidence>
<protein>
    <recommendedName>
        <fullName evidence="3">DNA-binding protein</fullName>
    </recommendedName>
</protein>
<sequence length="80" mass="9750">MPSQHTDLMDDAEVAYALRFTKRTLQNRICTQRKYLLNGIDNDEVRRLAPPYMRLGKRKRLYLRTEFIKWLQKFPETEFN</sequence>
<comment type="caution">
    <text evidence="1">The sequence shown here is derived from an EMBL/GenBank/DDBJ whole genome shotgun (WGS) entry which is preliminary data.</text>
</comment>
<evidence type="ECO:0000313" key="2">
    <source>
        <dbReference type="Proteomes" id="UP001336314"/>
    </source>
</evidence>
<dbReference type="EMBL" id="JAUHLI010000007">
    <property type="protein sequence ID" value="MEE2001414.1"/>
    <property type="molecule type" value="Genomic_DNA"/>
</dbReference>
<dbReference type="Proteomes" id="UP001336314">
    <property type="component" value="Unassembled WGS sequence"/>
</dbReference>
<keyword evidence="2" id="KW-1185">Reference proteome</keyword>
<dbReference type="RefSeq" id="WP_330128517.1">
    <property type="nucleotide sequence ID" value="NZ_JAUHLI010000007.1"/>
</dbReference>
<organism evidence="1 2">
    <name type="scientific">Alkalimonas cellulosilytica</name>
    <dbReference type="NCBI Taxonomy" id="3058395"/>
    <lineage>
        <taxon>Bacteria</taxon>
        <taxon>Pseudomonadati</taxon>
        <taxon>Pseudomonadota</taxon>
        <taxon>Gammaproteobacteria</taxon>
        <taxon>Alkalimonas</taxon>
    </lineage>
</organism>
<accession>A0ABU7J4U3</accession>
<reference evidence="1 2" key="1">
    <citation type="submission" date="2023-07" db="EMBL/GenBank/DDBJ databases">
        <title>Alkalimonas sp., MEB108 novel, alkaliphilic bacterium isolated from Lonar Lake, India.</title>
        <authorList>
            <person name="Joshi A."/>
            <person name="Thite S."/>
        </authorList>
    </citation>
    <scope>NUCLEOTIDE SEQUENCE [LARGE SCALE GENOMIC DNA]</scope>
    <source>
        <strain evidence="1 2">MEB108</strain>
    </source>
</reference>
<name>A0ABU7J4U3_9GAMM</name>
<evidence type="ECO:0000313" key="1">
    <source>
        <dbReference type="EMBL" id="MEE2001414.1"/>
    </source>
</evidence>
<proteinExistence type="predicted"/>
<gene>
    <name evidence="1" type="ORF">QWY20_08105</name>
</gene>